<evidence type="ECO:0000313" key="3">
    <source>
        <dbReference type="Proteomes" id="UP000434580"/>
    </source>
</evidence>
<dbReference type="EMBL" id="CACSII010000012">
    <property type="protein sequence ID" value="CAA0104471.1"/>
    <property type="molecule type" value="Genomic_DNA"/>
</dbReference>
<evidence type="ECO:0000313" key="2">
    <source>
        <dbReference type="EMBL" id="CAA0104471.1"/>
    </source>
</evidence>
<feature type="signal peptide" evidence="1">
    <location>
        <begin position="1"/>
        <end position="25"/>
    </location>
</feature>
<accession>A0A5S9PKD0</accession>
<reference evidence="2 3" key="1">
    <citation type="submission" date="2019-11" db="EMBL/GenBank/DDBJ databases">
        <authorList>
            <person name="Holert J."/>
        </authorList>
    </citation>
    <scope>NUCLEOTIDE SEQUENCE [LARGE SCALE GENOMIC DNA]</scope>
    <source>
        <strain evidence="2">BC5_2</strain>
    </source>
</reference>
<dbReference type="Proteomes" id="UP000434580">
    <property type="component" value="Unassembled WGS sequence"/>
</dbReference>
<dbReference type="AlphaFoldDB" id="A0A5S9PKD0"/>
<organism evidence="2 3">
    <name type="scientific">BD1-7 clade bacterium</name>
    <dbReference type="NCBI Taxonomy" id="2029982"/>
    <lineage>
        <taxon>Bacteria</taxon>
        <taxon>Pseudomonadati</taxon>
        <taxon>Pseudomonadota</taxon>
        <taxon>Gammaproteobacteria</taxon>
        <taxon>Cellvibrionales</taxon>
        <taxon>Spongiibacteraceae</taxon>
        <taxon>BD1-7 clade</taxon>
    </lineage>
</organism>
<keyword evidence="1" id="KW-0732">Signal</keyword>
<dbReference type="OrthoDB" id="9939840at2"/>
<feature type="chain" id="PRO_5030138046" evidence="1">
    <location>
        <begin position="26"/>
        <end position="170"/>
    </location>
</feature>
<proteinExistence type="predicted"/>
<gene>
    <name evidence="2" type="ORF">DPBNPPHM_01076</name>
</gene>
<evidence type="ECO:0000256" key="1">
    <source>
        <dbReference type="SAM" id="SignalP"/>
    </source>
</evidence>
<name>A0A5S9PKD0_9GAMM</name>
<sequence length="170" mass="17718">MSLLTKALFAGTASTLLSLSGAVWADTSGEHTSASIIYLAGNAAGSGIGVGSWLLNSGADEFTIYDSNKLTVPRVLGLTMDTTLVIAKAGEGWSGTITPTKCYEDTADYCSYVDVGVAIPLNTVTVDGTSTVQIEFGLAIVLPETVDITYTFVEGDPLERLLQLGGQMPE</sequence>
<protein>
    <submittedName>
        <fullName evidence="2">Uncharacterized protein</fullName>
    </submittedName>
</protein>